<proteinExistence type="predicted"/>
<keyword evidence="4" id="KW-1185">Reference proteome</keyword>
<protein>
    <recommendedName>
        <fullName evidence="2">DUF6533 domain-containing protein</fullName>
    </recommendedName>
</protein>
<accession>A0A067SWZ3</accession>
<reference evidence="4" key="1">
    <citation type="journal article" date="2014" name="Proc. Natl. Acad. Sci. U.S.A.">
        <title>Extensive sampling of basidiomycete genomes demonstrates inadequacy of the white-rot/brown-rot paradigm for wood decay fungi.</title>
        <authorList>
            <person name="Riley R."/>
            <person name="Salamov A.A."/>
            <person name="Brown D.W."/>
            <person name="Nagy L.G."/>
            <person name="Floudas D."/>
            <person name="Held B.W."/>
            <person name="Levasseur A."/>
            <person name="Lombard V."/>
            <person name="Morin E."/>
            <person name="Otillar R."/>
            <person name="Lindquist E.A."/>
            <person name="Sun H."/>
            <person name="LaButti K.M."/>
            <person name="Schmutz J."/>
            <person name="Jabbour D."/>
            <person name="Luo H."/>
            <person name="Baker S.E."/>
            <person name="Pisabarro A.G."/>
            <person name="Walton J.D."/>
            <person name="Blanchette R.A."/>
            <person name="Henrissat B."/>
            <person name="Martin F."/>
            <person name="Cullen D."/>
            <person name="Hibbett D.S."/>
            <person name="Grigoriev I.V."/>
        </authorList>
    </citation>
    <scope>NUCLEOTIDE SEQUENCE [LARGE SCALE GENOMIC DNA]</scope>
    <source>
        <strain evidence="4">CBS 339.88</strain>
    </source>
</reference>
<keyword evidence="1" id="KW-0472">Membrane</keyword>
<feature type="transmembrane region" description="Helical" evidence="1">
    <location>
        <begin position="265"/>
        <end position="284"/>
    </location>
</feature>
<keyword evidence="1" id="KW-0812">Transmembrane</keyword>
<dbReference type="Pfam" id="PF20151">
    <property type="entry name" value="DUF6533"/>
    <property type="match status" value="1"/>
</dbReference>
<evidence type="ECO:0000256" key="1">
    <source>
        <dbReference type="SAM" id="Phobius"/>
    </source>
</evidence>
<dbReference type="HOGENOM" id="CLU_035509_15_2_1"/>
<keyword evidence="1" id="KW-1133">Transmembrane helix</keyword>
<name>A0A067SWZ3_GALM3</name>
<feature type="transmembrane region" description="Helical" evidence="1">
    <location>
        <begin position="63"/>
        <end position="86"/>
    </location>
</feature>
<feature type="transmembrane region" description="Helical" evidence="1">
    <location>
        <begin position="168"/>
        <end position="195"/>
    </location>
</feature>
<feature type="transmembrane region" description="Helical" evidence="1">
    <location>
        <begin position="38"/>
        <end position="57"/>
    </location>
</feature>
<sequence length="366" mass="40412">MSDLTPAILQGYQSVQLVLCTRLASIVIIIYDHPRSVVYPLSRIIILIMASKVKLIWFSEWTLAKILFLTNRYFALSAAIFSNYVFFTPNLTNEMCVSGIIIQKPRANAHIFISISPIVVIIQALVSLNTKDGLDYLHACSRKVNVLMIATAILLLRLRAIYLMERRLFIAIVMFYLACSTISAWIMGTGLPIVIATTSSLPTPVGPFCSTRTFPPHFYSFWIPMLSCEIVLCTLAVVPGIRSFQANGSIFRRGLGLIVILTRDSVMYFLGVGVVYLVCLVVWITEPNALTELEAPPGFSIALSCTLGSRLILNIREAVTINRSLEIPSHFSHESQALDTGIGTGLNTATRTGEALDTNVNDDSSR</sequence>
<dbReference type="AlphaFoldDB" id="A0A067SWZ3"/>
<dbReference type="Proteomes" id="UP000027222">
    <property type="component" value="Unassembled WGS sequence"/>
</dbReference>
<evidence type="ECO:0000313" key="3">
    <source>
        <dbReference type="EMBL" id="KDR71293.1"/>
    </source>
</evidence>
<feature type="domain" description="DUF6533" evidence="2">
    <location>
        <begin position="20"/>
        <end position="76"/>
    </location>
</feature>
<feature type="transmembrane region" description="Helical" evidence="1">
    <location>
        <begin position="136"/>
        <end position="156"/>
    </location>
</feature>
<feature type="transmembrane region" description="Helical" evidence="1">
    <location>
        <begin position="221"/>
        <end position="244"/>
    </location>
</feature>
<feature type="transmembrane region" description="Helical" evidence="1">
    <location>
        <begin position="107"/>
        <end position="130"/>
    </location>
</feature>
<evidence type="ECO:0000313" key="4">
    <source>
        <dbReference type="Proteomes" id="UP000027222"/>
    </source>
</evidence>
<dbReference type="InterPro" id="IPR045340">
    <property type="entry name" value="DUF6533"/>
</dbReference>
<gene>
    <name evidence="3" type="ORF">GALMADRAFT_143989</name>
</gene>
<dbReference type="EMBL" id="KL142393">
    <property type="protein sequence ID" value="KDR71293.1"/>
    <property type="molecule type" value="Genomic_DNA"/>
</dbReference>
<dbReference type="OrthoDB" id="3349377at2759"/>
<organism evidence="3 4">
    <name type="scientific">Galerina marginata (strain CBS 339.88)</name>
    <dbReference type="NCBI Taxonomy" id="685588"/>
    <lineage>
        <taxon>Eukaryota</taxon>
        <taxon>Fungi</taxon>
        <taxon>Dikarya</taxon>
        <taxon>Basidiomycota</taxon>
        <taxon>Agaricomycotina</taxon>
        <taxon>Agaricomycetes</taxon>
        <taxon>Agaricomycetidae</taxon>
        <taxon>Agaricales</taxon>
        <taxon>Agaricineae</taxon>
        <taxon>Strophariaceae</taxon>
        <taxon>Galerina</taxon>
    </lineage>
</organism>
<evidence type="ECO:0000259" key="2">
    <source>
        <dbReference type="Pfam" id="PF20151"/>
    </source>
</evidence>